<dbReference type="GeneID" id="31005463"/>
<dbReference type="Pfam" id="PF00226">
    <property type="entry name" value="DnaJ"/>
    <property type="match status" value="1"/>
</dbReference>
<dbReference type="InterPro" id="IPR018253">
    <property type="entry name" value="DnaJ_domain_CS"/>
</dbReference>
<sequence length="323" mass="34877">MPPRLTTFLRRRPIPSVRGHLLTSSSGHSHATSSSFRISIFSTTARTYYARSSTHGPTYYEILNVPVTATAAEIKKQFYALSLKHHPDRNRSDPKATERFATISSAYQVLGDSSKRARYDLDHGITTHVQNTHSSGVSGQHPMGSHSSASAAAGSSYAGSRPASGLSKRRAAFRGPPPSFYAHGGYGTTGASRASPGATYAGAGRNGGSDEDPTSFINNNPVWHFDAKAHYKRQTAEDARREQRRSQQMRREREFIEHEVTGHGGSGSFVFRFVLVSGILIATASLVGAILRAGSSSSSSSGGLEKPTQKKNNQVLPRRKGDD</sequence>
<evidence type="ECO:0000259" key="4">
    <source>
        <dbReference type="PROSITE" id="PS50076"/>
    </source>
</evidence>
<dbReference type="SUPFAM" id="SSF46565">
    <property type="entry name" value="Chaperone J-domain"/>
    <property type="match status" value="1"/>
</dbReference>
<keyword evidence="6" id="KW-1185">Reference proteome</keyword>
<evidence type="ECO:0000256" key="2">
    <source>
        <dbReference type="SAM" id="MobiDB-lite"/>
    </source>
</evidence>
<name>A0A225AP59_TALAT</name>
<protein>
    <recommendedName>
        <fullName evidence="4">J domain-containing protein</fullName>
    </recommendedName>
</protein>
<dbReference type="EMBL" id="LFMY01000008">
    <property type="protein sequence ID" value="OKL59078.1"/>
    <property type="molecule type" value="Genomic_DNA"/>
</dbReference>
<evidence type="ECO:0000313" key="5">
    <source>
        <dbReference type="EMBL" id="OKL59078.1"/>
    </source>
</evidence>
<dbReference type="RefSeq" id="XP_020119199.1">
    <property type="nucleotide sequence ID" value="XM_020268007.1"/>
</dbReference>
<dbReference type="STRING" id="1441469.A0A225AP59"/>
<feature type="compositionally biased region" description="Polar residues" evidence="2">
    <location>
        <begin position="129"/>
        <end position="138"/>
    </location>
</feature>
<dbReference type="PANTHER" id="PTHR44873">
    <property type="entry name" value="DNAJ HOMOLOG SUBFAMILY C MEMBER 30, MITOCHONDRIAL"/>
    <property type="match status" value="1"/>
</dbReference>
<dbReference type="OrthoDB" id="10250354at2759"/>
<dbReference type="PROSITE" id="PS50076">
    <property type="entry name" value="DNAJ_2"/>
    <property type="match status" value="1"/>
</dbReference>
<evidence type="ECO:0000256" key="1">
    <source>
        <dbReference type="SAM" id="Coils"/>
    </source>
</evidence>
<accession>A0A225AP59</accession>
<feature type="compositionally biased region" description="Low complexity" evidence="2">
    <location>
        <begin position="144"/>
        <end position="165"/>
    </location>
</feature>
<dbReference type="Proteomes" id="UP000214365">
    <property type="component" value="Unassembled WGS sequence"/>
</dbReference>
<comment type="caution">
    <text evidence="5">The sequence shown here is derived from an EMBL/GenBank/DDBJ whole genome shotgun (WGS) entry which is preliminary data.</text>
</comment>
<keyword evidence="3" id="KW-1133">Transmembrane helix</keyword>
<dbReference type="InterPro" id="IPR001623">
    <property type="entry name" value="DnaJ_domain"/>
</dbReference>
<feature type="domain" description="J" evidence="4">
    <location>
        <begin position="58"/>
        <end position="123"/>
    </location>
</feature>
<evidence type="ECO:0000313" key="6">
    <source>
        <dbReference type="Proteomes" id="UP000214365"/>
    </source>
</evidence>
<dbReference type="InterPro" id="IPR053025">
    <property type="entry name" value="Mito_ATP_Synthase-Asso"/>
</dbReference>
<dbReference type="PROSITE" id="PS00636">
    <property type="entry name" value="DNAJ_1"/>
    <property type="match status" value="1"/>
</dbReference>
<keyword evidence="1" id="KW-0175">Coiled coil</keyword>
<reference evidence="5 6" key="1">
    <citation type="submission" date="2015-06" db="EMBL/GenBank/DDBJ databases">
        <title>Talaromyces atroroseus IBT 11181 draft genome.</title>
        <authorList>
            <person name="Rasmussen K.B."/>
            <person name="Rasmussen S."/>
            <person name="Petersen B."/>
            <person name="Sicheritz-Ponten T."/>
            <person name="Mortensen U.H."/>
            <person name="Thrane U."/>
        </authorList>
    </citation>
    <scope>NUCLEOTIDE SEQUENCE [LARGE SCALE GENOMIC DNA]</scope>
    <source>
        <strain evidence="5 6">IBT 11181</strain>
    </source>
</reference>
<dbReference type="InterPro" id="IPR036869">
    <property type="entry name" value="J_dom_sf"/>
</dbReference>
<keyword evidence="3" id="KW-0472">Membrane</keyword>
<dbReference type="AlphaFoldDB" id="A0A225AP59"/>
<dbReference type="PANTHER" id="PTHR44873:SF1">
    <property type="entry name" value="DNAJ HOMOLOG SUBFAMILY C MEMBER 30, MITOCHONDRIAL"/>
    <property type="match status" value="1"/>
</dbReference>
<organism evidence="5 6">
    <name type="scientific">Talaromyces atroroseus</name>
    <dbReference type="NCBI Taxonomy" id="1441469"/>
    <lineage>
        <taxon>Eukaryota</taxon>
        <taxon>Fungi</taxon>
        <taxon>Dikarya</taxon>
        <taxon>Ascomycota</taxon>
        <taxon>Pezizomycotina</taxon>
        <taxon>Eurotiomycetes</taxon>
        <taxon>Eurotiomycetidae</taxon>
        <taxon>Eurotiales</taxon>
        <taxon>Trichocomaceae</taxon>
        <taxon>Talaromyces</taxon>
        <taxon>Talaromyces sect. Trachyspermi</taxon>
    </lineage>
</organism>
<gene>
    <name evidence="5" type="ORF">UA08_05707</name>
</gene>
<feature type="coiled-coil region" evidence="1">
    <location>
        <begin position="232"/>
        <end position="259"/>
    </location>
</feature>
<dbReference type="SMART" id="SM00271">
    <property type="entry name" value="DnaJ"/>
    <property type="match status" value="1"/>
</dbReference>
<feature type="transmembrane region" description="Helical" evidence="3">
    <location>
        <begin position="269"/>
        <end position="291"/>
    </location>
</feature>
<dbReference type="PRINTS" id="PR00625">
    <property type="entry name" value="JDOMAIN"/>
</dbReference>
<dbReference type="CDD" id="cd06257">
    <property type="entry name" value="DnaJ"/>
    <property type="match status" value="1"/>
</dbReference>
<dbReference type="Gene3D" id="1.10.287.110">
    <property type="entry name" value="DnaJ domain"/>
    <property type="match status" value="1"/>
</dbReference>
<feature type="region of interest" description="Disordered" evidence="2">
    <location>
        <begin position="295"/>
        <end position="323"/>
    </location>
</feature>
<feature type="region of interest" description="Disordered" evidence="2">
    <location>
        <begin position="129"/>
        <end position="219"/>
    </location>
</feature>
<keyword evidence="3" id="KW-0812">Transmembrane</keyword>
<proteinExistence type="predicted"/>
<evidence type="ECO:0000256" key="3">
    <source>
        <dbReference type="SAM" id="Phobius"/>
    </source>
</evidence>